<sequence>MEYKLRVCLVIQSRFAPRIGSITSRGIDHKGIIALHGVTLQQSSTSKLISGSQSRGAIPAHAMAGIAVLRRHWRPMSLTRPLVCMFKVAHSYQDVALRYISSASSASDYDIAREKLQRELQAPKYFNFAQDVVGAWASKKPTHPALHFVGDTKEFKVNYSKLHNEAISLATALSSRSPPRCALVLLPKIPEWWVVNVAGSWCGTIISPGTSMLTPGDVAHRLQESGADCIICDSEIAARMNDVSKNVPLRIVVTNEGSDIIPGWISYDDLIESVEVKAKTSCIQSRGEDIAQLFFTSGTTGKPKMVTHTQASYGIGQKVTTKYWLELKENDLMWNISDTGWAKAAWSSLYAPFLAGATAFIHQKAKFDAVEVLHILNKYPVSVLCAPPTAYRAMVQCGLAQYPFHSLRHCVSAGEPLNPEIMETWTKITGLRIYEGYGQTETTLLCSMYKGIDYRPGSMGKPAPGYNLKVIDDEMNELEPHKEGYLAVSLKEGKPVGLFNGYVSNKQQTSKVFLGDYYITGDRAYYDEDNYFWFVSRADDVIISSGYRIGPFEVESVLIEHPAVVESAVVSSPDSLRGEVVKAFVVLADNYKNHKHEDLIIELQNYVKQNTAPYKYPRKIEFVKTLPKTISGKIRRVELRSNEWAKA</sequence>
<dbReference type="FunFam" id="3.30.300.30:FF:000005">
    <property type="entry name" value="Acyl-coenzyme A synthetase ACSM5, mitochondrial"/>
    <property type="match status" value="1"/>
</dbReference>
<evidence type="ECO:0000259" key="7">
    <source>
        <dbReference type="Pfam" id="PF00501"/>
    </source>
</evidence>
<gene>
    <name evidence="9" type="ORF">C7M84_000641</name>
</gene>
<dbReference type="STRING" id="6689.A0A423TVZ4"/>
<dbReference type="PROSITE" id="PS00455">
    <property type="entry name" value="AMP_BINDING"/>
    <property type="match status" value="1"/>
</dbReference>
<dbReference type="InterPro" id="IPR042099">
    <property type="entry name" value="ANL_N_sf"/>
</dbReference>
<dbReference type="Gene3D" id="3.40.50.12780">
    <property type="entry name" value="N-terminal domain of ligase-like"/>
    <property type="match status" value="1"/>
</dbReference>
<dbReference type="GO" id="GO:0005524">
    <property type="term" value="F:ATP binding"/>
    <property type="evidence" value="ECO:0007669"/>
    <property type="project" value="UniProtKB-KW"/>
</dbReference>
<reference evidence="9 10" key="1">
    <citation type="submission" date="2018-04" db="EMBL/GenBank/DDBJ databases">
        <authorList>
            <person name="Zhang X."/>
            <person name="Yuan J."/>
            <person name="Li F."/>
            <person name="Xiang J."/>
        </authorList>
    </citation>
    <scope>NUCLEOTIDE SEQUENCE [LARGE SCALE GENOMIC DNA]</scope>
    <source>
        <tissue evidence="9">Muscle</tissue>
    </source>
</reference>
<reference evidence="9 10" key="2">
    <citation type="submission" date="2019-01" db="EMBL/GenBank/DDBJ databases">
        <title>The decoding of complex shrimp genome reveals the adaptation for benthos swimmer, frequently molting mechanism and breeding impact on genome.</title>
        <authorList>
            <person name="Sun Y."/>
            <person name="Gao Y."/>
            <person name="Yu Y."/>
        </authorList>
    </citation>
    <scope>NUCLEOTIDE SEQUENCE [LARGE SCALE GENOMIC DNA]</scope>
    <source>
        <tissue evidence="9">Muscle</tissue>
    </source>
</reference>
<dbReference type="InterPro" id="IPR025110">
    <property type="entry name" value="AMP-bd_C"/>
</dbReference>
<dbReference type="EMBL" id="QCYY01001098">
    <property type="protein sequence ID" value="ROT80626.1"/>
    <property type="molecule type" value="Genomic_DNA"/>
</dbReference>
<dbReference type="Proteomes" id="UP000283509">
    <property type="component" value="Unassembled WGS sequence"/>
</dbReference>
<feature type="domain" description="AMP-binding enzyme C-terminal" evidence="8">
    <location>
        <begin position="553"/>
        <end position="633"/>
    </location>
</feature>
<dbReference type="EC" id="6.2.1.2" evidence="5"/>
<comment type="caution">
    <text evidence="9">The sequence shown here is derived from an EMBL/GenBank/DDBJ whole genome shotgun (WGS) entry which is preliminary data.</text>
</comment>
<dbReference type="Gene3D" id="3.30.300.30">
    <property type="match status" value="1"/>
</dbReference>
<evidence type="ECO:0000256" key="3">
    <source>
        <dbReference type="ARBA" id="ARBA00022741"/>
    </source>
</evidence>
<dbReference type="GO" id="GO:0006637">
    <property type="term" value="P:acyl-CoA metabolic process"/>
    <property type="evidence" value="ECO:0007669"/>
    <property type="project" value="TreeGrafter"/>
</dbReference>
<evidence type="ECO:0000256" key="1">
    <source>
        <dbReference type="ARBA" id="ARBA00006432"/>
    </source>
</evidence>
<keyword evidence="3" id="KW-0547">Nucleotide-binding</keyword>
<feature type="domain" description="AMP-dependent synthetase/ligase" evidence="7">
    <location>
        <begin position="136"/>
        <end position="502"/>
    </location>
</feature>
<evidence type="ECO:0000313" key="9">
    <source>
        <dbReference type="EMBL" id="ROT80626.1"/>
    </source>
</evidence>
<comment type="similarity">
    <text evidence="1">Belongs to the ATP-dependent AMP-binding enzyme family.</text>
</comment>
<evidence type="ECO:0000256" key="5">
    <source>
        <dbReference type="ARBA" id="ARBA00039009"/>
    </source>
</evidence>
<comment type="catalytic activity">
    <reaction evidence="6">
        <text>a medium-chain fatty acid + ATP + CoA = a medium-chain fatty acyl-CoA + AMP + diphosphate</text>
        <dbReference type="Rhea" id="RHEA:48340"/>
        <dbReference type="ChEBI" id="CHEBI:30616"/>
        <dbReference type="ChEBI" id="CHEBI:33019"/>
        <dbReference type="ChEBI" id="CHEBI:57287"/>
        <dbReference type="ChEBI" id="CHEBI:59558"/>
        <dbReference type="ChEBI" id="CHEBI:90546"/>
        <dbReference type="ChEBI" id="CHEBI:456215"/>
        <dbReference type="EC" id="6.2.1.2"/>
    </reaction>
    <physiologicalReaction direction="left-to-right" evidence="6">
        <dbReference type="Rhea" id="RHEA:48341"/>
    </physiologicalReaction>
</comment>
<dbReference type="PANTHER" id="PTHR43605">
    <property type="entry name" value="ACYL-COENZYME A SYNTHETASE"/>
    <property type="match status" value="1"/>
</dbReference>
<evidence type="ECO:0000256" key="2">
    <source>
        <dbReference type="ARBA" id="ARBA00022598"/>
    </source>
</evidence>
<dbReference type="InterPro" id="IPR051087">
    <property type="entry name" value="Mitochondrial_ACSM"/>
</dbReference>
<dbReference type="InterPro" id="IPR000873">
    <property type="entry name" value="AMP-dep_synth/lig_dom"/>
</dbReference>
<protein>
    <recommendedName>
        <fullName evidence="5">medium-chain acyl-CoA ligase</fullName>
        <ecNumber evidence="5">6.2.1.2</ecNumber>
    </recommendedName>
</protein>
<dbReference type="GO" id="GO:0004321">
    <property type="term" value="F:fatty-acyl-CoA synthase activity"/>
    <property type="evidence" value="ECO:0007669"/>
    <property type="project" value="TreeGrafter"/>
</dbReference>
<dbReference type="Pfam" id="PF13193">
    <property type="entry name" value="AMP-binding_C"/>
    <property type="match status" value="1"/>
</dbReference>
<evidence type="ECO:0000259" key="8">
    <source>
        <dbReference type="Pfam" id="PF13193"/>
    </source>
</evidence>
<evidence type="ECO:0000313" key="10">
    <source>
        <dbReference type="Proteomes" id="UP000283509"/>
    </source>
</evidence>
<dbReference type="OrthoDB" id="6614653at2759"/>
<evidence type="ECO:0000256" key="4">
    <source>
        <dbReference type="ARBA" id="ARBA00022840"/>
    </source>
</evidence>
<dbReference type="Pfam" id="PF00501">
    <property type="entry name" value="AMP-binding"/>
    <property type="match status" value="1"/>
</dbReference>
<dbReference type="InterPro" id="IPR020845">
    <property type="entry name" value="AMP-binding_CS"/>
</dbReference>
<keyword evidence="2" id="KW-0436">Ligase</keyword>
<dbReference type="GO" id="GO:0006633">
    <property type="term" value="P:fatty acid biosynthetic process"/>
    <property type="evidence" value="ECO:0007669"/>
    <property type="project" value="TreeGrafter"/>
</dbReference>
<dbReference type="GO" id="GO:0031956">
    <property type="term" value="F:medium-chain fatty acid-CoA ligase activity"/>
    <property type="evidence" value="ECO:0007669"/>
    <property type="project" value="UniProtKB-EC"/>
</dbReference>
<dbReference type="SUPFAM" id="SSF56801">
    <property type="entry name" value="Acetyl-CoA synthetase-like"/>
    <property type="match status" value="1"/>
</dbReference>
<proteinExistence type="inferred from homology"/>
<dbReference type="AlphaFoldDB" id="A0A423TVZ4"/>
<dbReference type="GO" id="GO:0005759">
    <property type="term" value="C:mitochondrial matrix"/>
    <property type="evidence" value="ECO:0007669"/>
    <property type="project" value="TreeGrafter"/>
</dbReference>
<keyword evidence="4" id="KW-0067">ATP-binding</keyword>
<name>A0A423TVZ4_PENVA</name>
<evidence type="ECO:0000256" key="6">
    <source>
        <dbReference type="ARBA" id="ARBA00048477"/>
    </source>
</evidence>
<keyword evidence="10" id="KW-1185">Reference proteome</keyword>
<dbReference type="InterPro" id="IPR045851">
    <property type="entry name" value="AMP-bd_C_sf"/>
</dbReference>
<organism evidence="9 10">
    <name type="scientific">Penaeus vannamei</name>
    <name type="common">Whiteleg shrimp</name>
    <name type="synonym">Litopenaeus vannamei</name>
    <dbReference type="NCBI Taxonomy" id="6689"/>
    <lineage>
        <taxon>Eukaryota</taxon>
        <taxon>Metazoa</taxon>
        <taxon>Ecdysozoa</taxon>
        <taxon>Arthropoda</taxon>
        <taxon>Crustacea</taxon>
        <taxon>Multicrustacea</taxon>
        <taxon>Malacostraca</taxon>
        <taxon>Eumalacostraca</taxon>
        <taxon>Eucarida</taxon>
        <taxon>Decapoda</taxon>
        <taxon>Dendrobranchiata</taxon>
        <taxon>Penaeoidea</taxon>
        <taxon>Penaeidae</taxon>
        <taxon>Penaeus</taxon>
    </lineage>
</organism>
<accession>A0A423TVZ4</accession>
<dbReference type="PANTHER" id="PTHR43605:SF10">
    <property type="entry name" value="ACYL-COA SYNTHETASE MEDIUM CHAIN FAMILY MEMBER 3"/>
    <property type="match status" value="1"/>
</dbReference>